<evidence type="ECO:0000256" key="1">
    <source>
        <dbReference type="SAM" id="MobiDB-lite"/>
    </source>
</evidence>
<feature type="region of interest" description="Disordered" evidence="1">
    <location>
        <begin position="324"/>
        <end position="366"/>
    </location>
</feature>
<feature type="compositionally biased region" description="Low complexity" evidence="1">
    <location>
        <begin position="341"/>
        <end position="351"/>
    </location>
</feature>
<evidence type="ECO:0000313" key="4">
    <source>
        <dbReference type="Proteomes" id="UP000006319"/>
    </source>
</evidence>
<protein>
    <submittedName>
        <fullName evidence="3">VIR-like CYIR protein</fullName>
    </submittedName>
</protein>
<feature type="transmembrane region" description="Helical" evidence="2">
    <location>
        <begin position="12"/>
        <end position="31"/>
    </location>
</feature>
<dbReference type="AlphaFoldDB" id="K6URQ7"/>
<accession>K6URQ7</accession>
<keyword evidence="2" id="KW-0472">Membrane</keyword>
<organism evidence="3 4">
    <name type="scientific">Plasmodium cynomolgi (strain B)</name>
    <dbReference type="NCBI Taxonomy" id="1120755"/>
    <lineage>
        <taxon>Eukaryota</taxon>
        <taxon>Sar</taxon>
        <taxon>Alveolata</taxon>
        <taxon>Apicomplexa</taxon>
        <taxon>Aconoidasida</taxon>
        <taxon>Haemosporida</taxon>
        <taxon>Plasmodiidae</taxon>
        <taxon>Plasmodium</taxon>
        <taxon>Plasmodium (Plasmodium)</taxon>
    </lineage>
</organism>
<feature type="compositionally biased region" description="Polar residues" evidence="1">
    <location>
        <begin position="324"/>
        <end position="336"/>
    </location>
</feature>
<dbReference type="OMA" id="YCHFIND"/>
<name>K6URQ7_PLACD</name>
<keyword evidence="2" id="KW-0812">Transmembrane</keyword>
<evidence type="ECO:0000256" key="2">
    <source>
        <dbReference type="SAM" id="Phobius"/>
    </source>
</evidence>
<sequence>MYEDIMIMIENFVPFFLVFWKILIVAVKIYLQIMKFGSFFIEWSYQKQTDPNVFTNWNLDKFVSLIESLIKANVQPILNDAEVLNKDNVKLRNVMKLYYFWENLGDITARFNANHDESYVPYCHFINDCLDIFNVYYPEVCSAHWPEETKPKNICKLFEDIKDGYKNRLYPYIERRKALIKGYGDGIFEYRLQCKFNQREYGSRPIESFFAQPNSGFLTGFNKLIVSSFSMLGVLMFFFLLYKLTPINRLFGSKEAERTRRWRSSVYQRTGEYTDYYGDQLDSVFGTEYGSESGTNFGSESVSNFGTETGTNFGSESVSDFGTETGTNFGSESVSDFGTERGSSYGRRQGSSYGGYYGDDNSSYMS</sequence>
<gene>
    <name evidence="3" type="ORF">PCYB_021140</name>
</gene>
<proteinExistence type="predicted"/>
<dbReference type="GeneID" id="14690966"/>
<dbReference type="KEGG" id="pcy:PCYB_021140"/>
<feature type="transmembrane region" description="Helical" evidence="2">
    <location>
        <begin position="224"/>
        <end position="242"/>
    </location>
</feature>
<keyword evidence="2" id="KW-1133">Transmembrane helix</keyword>
<dbReference type="Proteomes" id="UP000006319">
    <property type="component" value="Chromosome 2"/>
</dbReference>
<evidence type="ECO:0000313" key="3">
    <source>
        <dbReference type="EMBL" id="GAB64545.1"/>
    </source>
</evidence>
<dbReference type="VEuPathDB" id="PlasmoDB:PCYB_021140"/>
<dbReference type="EMBL" id="DF157094">
    <property type="protein sequence ID" value="GAB64545.1"/>
    <property type="molecule type" value="Genomic_DNA"/>
</dbReference>
<dbReference type="RefSeq" id="XP_004220512.1">
    <property type="nucleotide sequence ID" value="XM_004220464.1"/>
</dbReference>
<reference evidence="3 4" key="1">
    <citation type="journal article" date="2012" name="Nat. Genet.">
        <title>Plasmodium cynomolgi genome sequences provide insight into Plasmodium vivax and the monkey malaria clade.</title>
        <authorList>
            <person name="Tachibana S."/>
            <person name="Sullivan S.A."/>
            <person name="Kawai S."/>
            <person name="Nakamura S."/>
            <person name="Kim H.R."/>
            <person name="Goto N."/>
            <person name="Arisue N."/>
            <person name="Palacpac N.M.Q."/>
            <person name="Honma H."/>
            <person name="Yagi M."/>
            <person name="Tougan T."/>
            <person name="Katakai Y."/>
            <person name="Kaneko O."/>
            <person name="Mita T."/>
            <person name="Kita K."/>
            <person name="Yasutomi Y."/>
            <person name="Sutton P.L."/>
            <person name="Shakhbatyan R."/>
            <person name="Horii T."/>
            <person name="Yasunaga T."/>
            <person name="Barnwell J.W."/>
            <person name="Escalante A.A."/>
            <person name="Carlton J.M."/>
            <person name="Tanabe K."/>
        </authorList>
    </citation>
    <scope>NUCLEOTIDE SEQUENCE [LARGE SCALE GENOMIC DNA]</scope>
    <source>
        <strain evidence="3 4">B</strain>
    </source>
</reference>
<dbReference type="OrthoDB" id="385912at2759"/>
<dbReference type="PhylomeDB" id="K6URQ7"/>
<keyword evidence="4" id="KW-1185">Reference proteome</keyword>